<dbReference type="InterPro" id="IPR036412">
    <property type="entry name" value="HAD-like_sf"/>
</dbReference>
<dbReference type="InterPro" id="IPR049369">
    <property type="entry name" value="BF1531-like_N"/>
</dbReference>
<dbReference type="EMBL" id="LNQR01000031">
    <property type="protein sequence ID" value="KWT91548.1"/>
    <property type="molecule type" value="Genomic_DNA"/>
</dbReference>
<feature type="domain" description="BF1531-like N-terminal" evidence="1">
    <location>
        <begin position="43"/>
        <end position="238"/>
    </location>
</feature>
<dbReference type="Gene3D" id="3.40.50.1110">
    <property type="entry name" value="SGNH hydrolase"/>
    <property type="match status" value="1"/>
</dbReference>
<protein>
    <submittedName>
        <fullName evidence="2">Methoxymalonyl-ACP biosynthesis protein FkbH</fullName>
    </submittedName>
</protein>
<dbReference type="Pfam" id="PF21211">
    <property type="entry name" value="FkbH_N"/>
    <property type="match status" value="1"/>
</dbReference>
<organism evidence="2 3">
    <name type="scientific">Candidatus Magnetominusculus xianensis</name>
    <dbReference type="NCBI Taxonomy" id="1748249"/>
    <lineage>
        <taxon>Bacteria</taxon>
        <taxon>Pseudomonadati</taxon>
        <taxon>Nitrospirota</taxon>
        <taxon>Nitrospiria</taxon>
        <taxon>Nitrospirales</taxon>
        <taxon>Nitrospiraceae</taxon>
        <taxon>Candidatus Magnetominusculus</taxon>
    </lineage>
</organism>
<evidence type="ECO:0000313" key="3">
    <source>
        <dbReference type="Proteomes" id="UP000060487"/>
    </source>
</evidence>
<dbReference type="InterPro" id="IPR023214">
    <property type="entry name" value="HAD_sf"/>
</dbReference>
<reference evidence="2 3" key="1">
    <citation type="submission" date="2015-11" db="EMBL/GenBank/DDBJ databases">
        <authorList>
            <person name="Lin W."/>
        </authorList>
    </citation>
    <scope>NUCLEOTIDE SEQUENCE [LARGE SCALE GENOMIC DNA]</scope>
    <source>
        <strain evidence="2 3">HCH-1</strain>
    </source>
</reference>
<accession>A0ABR5SIT1</accession>
<dbReference type="InterPro" id="IPR036514">
    <property type="entry name" value="SGNH_hydro_sf"/>
</dbReference>
<dbReference type="Proteomes" id="UP000060487">
    <property type="component" value="Unassembled WGS sequence"/>
</dbReference>
<keyword evidence="3" id="KW-1185">Reference proteome</keyword>
<dbReference type="InterPro" id="IPR010037">
    <property type="entry name" value="FkbH_domain"/>
</dbReference>
<dbReference type="NCBIfam" id="TIGR01686">
    <property type="entry name" value="FkbH"/>
    <property type="match status" value="1"/>
</dbReference>
<name>A0ABR5SIT1_9BACT</name>
<dbReference type="RefSeq" id="WP_236861499.1">
    <property type="nucleotide sequence ID" value="NZ_LNQR01000031.1"/>
</dbReference>
<dbReference type="Gene3D" id="3.40.50.1000">
    <property type="entry name" value="HAD superfamily/HAD-like"/>
    <property type="match status" value="1"/>
</dbReference>
<gene>
    <name evidence="2" type="ORF">ASN18_0829</name>
</gene>
<dbReference type="SUPFAM" id="SSF56784">
    <property type="entry name" value="HAD-like"/>
    <property type="match status" value="1"/>
</dbReference>
<dbReference type="InterPro" id="IPR010033">
    <property type="entry name" value="HAD_SF_ppase_IIIC"/>
</dbReference>
<sequence length="607" mass="70903">MFKKLTYPFDMEYILRKKRSIRRELKAAIQQCSLNNEHIVSIKIAILGGSTTSEIKDLLELFLLQEGIEPAFYESEYNKYYEDVMFDNEELRRFAPHIIYVHTTNRNILSYPDVTDSPKTVENKFSMALQLYESLWRKIEQTYQSIIIQNNFELPSHRLLGNLDCYDCRGAVYFISRLNSAFADYAARARNFYINDINYLSSWIGLNKWHDKSFWYAYKYALSYEAILCLSHNIAAIILSIYGKSKKCLVVDLDNTLWGGVIADDGINHIQIGTETAEAEAYTEFQEYLRKLKARGVLLAVCSKNDEHVAREGLNHRDGILRPDDFVVIKANWQPKDTNICEIVKEINITLDSVVFLDDNPIERDFVRSQLPVVEVPDTLMNDVSRYIECIDRACYFEPVTLSEDDIRRTEFYQETQQRCTLQSKFATYNDFLISLEMVVEIHPFKPLYLERIAQLINKTNQFNLTTKRYTLAEVEGISKDENFITLYGRLKDKFGDNGLVSIIVASIKDRGLFIDLWLMSCRVLKRGMEFAMYDELIRRCRMRDIKHITGYYNKTKKNALVSNHYGLMGFELSDKNDNGDTVWSFKVPDDYRNKNCVMEIVYDREG</sequence>
<evidence type="ECO:0000313" key="2">
    <source>
        <dbReference type="EMBL" id="KWT91548.1"/>
    </source>
</evidence>
<evidence type="ECO:0000259" key="1">
    <source>
        <dbReference type="Pfam" id="PF21211"/>
    </source>
</evidence>
<comment type="caution">
    <text evidence="2">The sequence shown here is derived from an EMBL/GenBank/DDBJ whole genome shotgun (WGS) entry which is preliminary data.</text>
</comment>
<proteinExistence type="predicted"/>
<dbReference type="NCBIfam" id="TIGR01681">
    <property type="entry name" value="HAD-SF-IIIC"/>
    <property type="match status" value="1"/>
</dbReference>